<evidence type="ECO:0000259" key="2">
    <source>
        <dbReference type="Pfam" id="PF23643"/>
    </source>
</evidence>
<feature type="region of interest" description="Disordered" evidence="1">
    <location>
        <begin position="576"/>
        <end position="608"/>
    </location>
</feature>
<dbReference type="AlphaFoldDB" id="A0AAF0JA87"/>
<gene>
    <name evidence="3" type="ORF">MJAP1_001442</name>
</gene>
<dbReference type="GO" id="GO:1990071">
    <property type="term" value="C:TRAPPII protein complex"/>
    <property type="evidence" value="ECO:0007669"/>
    <property type="project" value="InterPro"/>
</dbReference>
<name>A0AAF0JA87_9BASI</name>
<dbReference type="GO" id="GO:0005802">
    <property type="term" value="C:trans-Golgi network"/>
    <property type="evidence" value="ECO:0007669"/>
    <property type="project" value="TreeGrafter"/>
</dbReference>
<dbReference type="Proteomes" id="UP001217754">
    <property type="component" value="Chromosome 2"/>
</dbReference>
<feature type="domain" description="Trafficking protein particle complex subunit 13 C-terminal" evidence="2">
    <location>
        <begin position="688"/>
        <end position="788"/>
    </location>
</feature>
<dbReference type="GeneID" id="85225091"/>
<protein>
    <recommendedName>
        <fullName evidence="2">Trafficking protein particle complex subunit 13 C-terminal domain-containing protein</fullName>
    </recommendedName>
</protein>
<accession>A0AAF0JA87</accession>
<dbReference type="Pfam" id="PF23643">
    <property type="entry name" value="TRAPPC13_C"/>
    <property type="match status" value="1"/>
</dbReference>
<feature type="region of interest" description="Disordered" evidence="1">
    <location>
        <begin position="320"/>
        <end position="339"/>
    </location>
</feature>
<evidence type="ECO:0000256" key="1">
    <source>
        <dbReference type="SAM" id="MobiDB-lite"/>
    </source>
</evidence>
<dbReference type="GO" id="GO:0006891">
    <property type="term" value="P:intra-Golgi vesicle-mediated transport"/>
    <property type="evidence" value="ECO:0007669"/>
    <property type="project" value="InterPro"/>
</dbReference>
<evidence type="ECO:0000313" key="4">
    <source>
        <dbReference type="Proteomes" id="UP001217754"/>
    </source>
</evidence>
<dbReference type="InterPro" id="IPR024662">
    <property type="entry name" value="Trs65"/>
</dbReference>
<sequence length="790" mass="83766">MLCPTLALSEARTLCTDIAALYVGSRAELSLPVDDERRGGVHYDELVRAQLVLTLPAVPSKLPPPEGGEGSASVLARDGAGLPPLLVTLLRSLQISLHGAYAESDESRAPLFTRRWHGGASNADFVLRDDTERGLSESRTPLTDPSYTSGVSYDADAKAWRVYWLSDVFVAYPNGDPGIERLHLRADLQLRIDLAQLVACIDAPPPQTPFHFTSSEVHTMVTSADPYFVDVDLLATLTEGVTVPDETAEQRHGHIASKIGLLPLSVLVPRATGVEVVAPWSQAVSLSQGLARAKDIETAAMASDADIALAPLATTLGRSKERLRPTLGRQSSVPAPGSDDRVLAQDVATAAAAGIVVVTRHAEAFTDVLPTLYVRMRALGRAHVVGQDAGVPTPPRSLLLSVELESTLPSCAYIVHALDITLGEPLEADGAGSVASELITPVIEAVQRDAPTFPIRIEPRAQHNVLYSARLEELQGAPDALARALAQWSPRRKARVSVRGTPARTETAGEASTCASQWNGTIDLSAVQIEQQRRLLATAAVLDATGYDGRHSAPLVEQPKPLVAGDAQYTASALAQHAVHEKAGPAPPPKDRKRSSTRAASVPSPLSMSYLDEAKRRAERPAPFAAAPAPRHSAERHAYAWGRGDLHAETLDGALRRSEERAPGAEDRTLLASIHVVPEHPTSEAMTSVPCCSTLTIHVELFNVAARPMEAILSWDAAEGDTSSLAPSALLVDVSEVHVGPMAPGATASATLGLCAVTPGRHSLGALHVRDAHTGLSCVLHNLGSVYVQT</sequence>
<dbReference type="RefSeq" id="XP_060121386.1">
    <property type="nucleotide sequence ID" value="XM_060265403.1"/>
</dbReference>
<dbReference type="InterPro" id="IPR055428">
    <property type="entry name" value="TRAPPC13_C"/>
</dbReference>
<reference evidence="3" key="1">
    <citation type="submission" date="2023-03" db="EMBL/GenBank/DDBJ databases">
        <title>Mating type loci evolution in Malassezia.</title>
        <authorList>
            <person name="Coelho M.A."/>
        </authorList>
    </citation>
    <scope>NUCLEOTIDE SEQUENCE</scope>
    <source>
        <strain evidence="3">CBS 9431</strain>
    </source>
</reference>
<dbReference type="EMBL" id="CP119959">
    <property type="protein sequence ID" value="WFD38489.1"/>
    <property type="molecule type" value="Genomic_DNA"/>
</dbReference>
<organism evidence="3 4">
    <name type="scientific">Malassezia japonica</name>
    <dbReference type="NCBI Taxonomy" id="223818"/>
    <lineage>
        <taxon>Eukaryota</taxon>
        <taxon>Fungi</taxon>
        <taxon>Dikarya</taxon>
        <taxon>Basidiomycota</taxon>
        <taxon>Ustilaginomycotina</taxon>
        <taxon>Malasseziomycetes</taxon>
        <taxon>Malasseziales</taxon>
        <taxon>Malasseziaceae</taxon>
        <taxon>Malassezia</taxon>
    </lineage>
</organism>
<proteinExistence type="predicted"/>
<evidence type="ECO:0000313" key="3">
    <source>
        <dbReference type="EMBL" id="WFD38489.1"/>
    </source>
</evidence>
<keyword evidence="4" id="KW-1185">Reference proteome</keyword>
<dbReference type="PANTHER" id="PTHR28159:SF1">
    <property type="entry name" value="TRAFFICKING PROTEIN PARTICLE COMPLEX II-SPECIFIC SUBUNIT 65"/>
    <property type="match status" value="1"/>
</dbReference>
<dbReference type="PANTHER" id="PTHR28159">
    <property type="entry name" value="TRAFFICKING PROTEIN PARTICLE COMPLEX II-SPECIFIC SUBUNIT 65"/>
    <property type="match status" value="1"/>
</dbReference>